<name>A0ABQ2FZM4_9DEIO</name>
<dbReference type="Pfam" id="PF03061">
    <property type="entry name" value="4HBT"/>
    <property type="match status" value="1"/>
</dbReference>
<dbReference type="CDD" id="cd03443">
    <property type="entry name" value="PaaI_thioesterase"/>
    <property type="match status" value="1"/>
</dbReference>
<keyword evidence="2" id="KW-0378">Hydrolase</keyword>
<gene>
    <name evidence="5" type="ORF">GCM10010840_00990</name>
</gene>
<feature type="compositionally biased region" description="Polar residues" evidence="3">
    <location>
        <begin position="152"/>
        <end position="161"/>
    </location>
</feature>
<comment type="similarity">
    <text evidence="1">Belongs to the thioesterase PaaI family.</text>
</comment>
<organism evidence="5 6">
    <name type="scientific">Deinococcus aerolatus</name>
    <dbReference type="NCBI Taxonomy" id="522487"/>
    <lineage>
        <taxon>Bacteria</taxon>
        <taxon>Thermotogati</taxon>
        <taxon>Deinococcota</taxon>
        <taxon>Deinococci</taxon>
        <taxon>Deinococcales</taxon>
        <taxon>Deinococcaceae</taxon>
        <taxon>Deinococcus</taxon>
    </lineage>
</organism>
<accession>A0ABQ2FZM4</accession>
<evidence type="ECO:0000313" key="6">
    <source>
        <dbReference type="Proteomes" id="UP000639973"/>
    </source>
</evidence>
<comment type="caution">
    <text evidence="5">The sequence shown here is derived from an EMBL/GenBank/DDBJ whole genome shotgun (WGS) entry which is preliminary data.</text>
</comment>
<protein>
    <recommendedName>
        <fullName evidence="4">Thioesterase domain-containing protein</fullName>
    </recommendedName>
</protein>
<evidence type="ECO:0000259" key="4">
    <source>
        <dbReference type="Pfam" id="PF03061"/>
    </source>
</evidence>
<dbReference type="InterPro" id="IPR006683">
    <property type="entry name" value="Thioestr_dom"/>
</dbReference>
<reference evidence="6" key="1">
    <citation type="journal article" date="2019" name="Int. J. Syst. Evol. Microbiol.">
        <title>The Global Catalogue of Microorganisms (GCM) 10K type strain sequencing project: providing services to taxonomists for standard genome sequencing and annotation.</title>
        <authorList>
            <consortium name="The Broad Institute Genomics Platform"/>
            <consortium name="The Broad Institute Genome Sequencing Center for Infectious Disease"/>
            <person name="Wu L."/>
            <person name="Ma J."/>
        </authorList>
    </citation>
    <scope>NUCLEOTIDE SEQUENCE [LARGE SCALE GENOMIC DNA]</scope>
    <source>
        <strain evidence="6">JCM 15442</strain>
    </source>
</reference>
<dbReference type="Gene3D" id="3.10.129.10">
    <property type="entry name" value="Hotdog Thioesterase"/>
    <property type="match status" value="1"/>
</dbReference>
<dbReference type="SUPFAM" id="SSF54637">
    <property type="entry name" value="Thioesterase/thiol ester dehydrase-isomerase"/>
    <property type="match status" value="1"/>
</dbReference>
<evidence type="ECO:0000313" key="5">
    <source>
        <dbReference type="EMBL" id="GGL66870.1"/>
    </source>
</evidence>
<feature type="domain" description="Thioesterase" evidence="4">
    <location>
        <begin position="51"/>
        <end position="129"/>
    </location>
</feature>
<dbReference type="PANTHER" id="PTHR43240:SF5">
    <property type="entry name" value="1,4-DIHYDROXY-2-NAPHTHOYL-COA THIOESTERASE 1"/>
    <property type="match status" value="1"/>
</dbReference>
<dbReference type="RefSeq" id="WP_188967947.1">
    <property type="nucleotide sequence ID" value="NZ_BMOL01000001.1"/>
</dbReference>
<evidence type="ECO:0000256" key="3">
    <source>
        <dbReference type="SAM" id="MobiDB-lite"/>
    </source>
</evidence>
<evidence type="ECO:0000256" key="2">
    <source>
        <dbReference type="ARBA" id="ARBA00022801"/>
    </source>
</evidence>
<feature type="region of interest" description="Disordered" evidence="3">
    <location>
        <begin position="140"/>
        <end position="161"/>
    </location>
</feature>
<dbReference type="PANTHER" id="PTHR43240">
    <property type="entry name" value="1,4-DIHYDROXY-2-NAPHTHOYL-COA THIOESTERASE 1"/>
    <property type="match status" value="1"/>
</dbReference>
<dbReference type="InterPro" id="IPR029069">
    <property type="entry name" value="HotDog_dom_sf"/>
</dbReference>
<evidence type="ECO:0000256" key="1">
    <source>
        <dbReference type="ARBA" id="ARBA00008324"/>
    </source>
</evidence>
<dbReference type="Proteomes" id="UP000639973">
    <property type="component" value="Unassembled WGS sequence"/>
</dbReference>
<sequence>MTAHTPASDAILEGLGGQRGLVEHLGITFSEASGAKVVAQMPVEARVHQPFGILHGGASVALAESVASTGAYLNVRDRGMLAVGLEINANHLRSVVSGTVTATGTPIFQGRTTEVWSIEIVDGRGKMVCVSRCTLAIIPMPDRTESGPEQGRPSSEGQPAI</sequence>
<keyword evidence="6" id="KW-1185">Reference proteome</keyword>
<dbReference type="NCBIfam" id="TIGR00369">
    <property type="entry name" value="unchar_dom_1"/>
    <property type="match status" value="1"/>
</dbReference>
<dbReference type="InterPro" id="IPR003736">
    <property type="entry name" value="PAAI_dom"/>
</dbReference>
<proteinExistence type="inferred from homology"/>
<dbReference type="EMBL" id="BMOL01000001">
    <property type="protein sequence ID" value="GGL66870.1"/>
    <property type="molecule type" value="Genomic_DNA"/>
</dbReference>